<keyword evidence="1" id="KW-0067">ATP-binding</keyword>
<evidence type="ECO:0000256" key="2">
    <source>
        <dbReference type="SAM" id="Coils"/>
    </source>
</evidence>
<feature type="compositionally biased region" description="Acidic residues" evidence="3">
    <location>
        <begin position="531"/>
        <end position="544"/>
    </location>
</feature>
<name>A0A9P7VKE1_9AGAR</name>
<comment type="caution">
    <text evidence="4">The sequence shown here is derived from an EMBL/GenBank/DDBJ whole genome shotgun (WGS) entry which is preliminary data.</text>
</comment>
<dbReference type="EMBL" id="MU250549">
    <property type="protein sequence ID" value="KAG7442741.1"/>
    <property type="molecule type" value="Genomic_DNA"/>
</dbReference>
<dbReference type="Proteomes" id="UP000812287">
    <property type="component" value="Unassembled WGS sequence"/>
</dbReference>
<keyword evidence="5" id="KW-1185">Reference proteome</keyword>
<organism evidence="4 5">
    <name type="scientific">Guyanagaster necrorhizus</name>
    <dbReference type="NCBI Taxonomy" id="856835"/>
    <lineage>
        <taxon>Eukaryota</taxon>
        <taxon>Fungi</taxon>
        <taxon>Dikarya</taxon>
        <taxon>Basidiomycota</taxon>
        <taxon>Agaricomycotina</taxon>
        <taxon>Agaricomycetes</taxon>
        <taxon>Agaricomycetidae</taxon>
        <taxon>Agaricales</taxon>
        <taxon>Marasmiineae</taxon>
        <taxon>Physalacriaceae</taxon>
        <taxon>Guyanagaster</taxon>
    </lineage>
</organism>
<dbReference type="PROSITE" id="PS00107">
    <property type="entry name" value="PROTEIN_KINASE_ATP"/>
    <property type="match status" value="1"/>
</dbReference>
<protein>
    <recommendedName>
        <fullName evidence="6">Protein kinase domain-containing protein</fullName>
    </recommendedName>
</protein>
<feature type="coiled-coil region" evidence="2">
    <location>
        <begin position="482"/>
        <end position="509"/>
    </location>
</feature>
<dbReference type="GeneID" id="66101746"/>
<gene>
    <name evidence="4" type="ORF">BT62DRAFT_1079115</name>
</gene>
<dbReference type="InterPro" id="IPR017441">
    <property type="entry name" value="Protein_kinase_ATP_BS"/>
</dbReference>
<keyword evidence="2" id="KW-0175">Coiled coil</keyword>
<evidence type="ECO:0008006" key="6">
    <source>
        <dbReference type="Google" id="ProtNLM"/>
    </source>
</evidence>
<proteinExistence type="predicted"/>
<keyword evidence="1" id="KW-0547">Nucleotide-binding</keyword>
<dbReference type="RefSeq" id="XP_043036241.1">
    <property type="nucleotide sequence ID" value="XM_043179452.1"/>
</dbReference>
<evidence type="ECO:0000256" key="3">
    <source>
        <dbReference type="SAM" id="MobiDB-lite"/>
    </source>
</evidence>
<feature type="region of interest" description="Disordered" evidence="3">
    <location>
        <begin position="523"/>
        <end position="549"/>
    </location>
</feature>
<evidence type="ECO:0000256" key="1">
    <source>
        <dbReference type="PROSITE-ProRule" id="PRU10141"/>
    </source>
</evidence>
<feature type="binding site" evidence="1">
    <location>
        <position position="420"/>
    </location>
    <ligand>
        <name>ATP</name>
        <dbReference type="ChEBI" id="CHEBI:30616"/>
    </ligand>
</feature>
<feature type="compositionally biased region" description="Basic and acidic residues" evidence="3">
    <location>
        <begin position="1"/>
        <end position="18"/>
    </location>
</feature>
<feature type="region of interest" description="Disordered" evidence="3">
    <location>
        <begin position="1"/>
        <end position="35"/>
    </location>
</feature>
<accession>A0A9P7VKE1</accession>
<reference evidence="4" key="1">
    <citation type="submission" date="2020-11" db="EMBL/GenBank/DDBJ databases">
        <title>Adaptations for nitrogen fixation in a non-lichenized fungal sporocarp promotes dispersal by wood-feeding termites.</title>
        <authorList>
            <consortium name="DOE Joint Genome Institute"/>
            <person name="Koch R.A."/>
            <person name="Yoon G."/>
            <person name="Arayal U."/>
            <person name="Lail K."/>
            <person name="Amirebrahimi M."/>
            <person name="Labutti K."/>
            <person name="Lipzen A."/>
            <person name="Riley R."/>
            <person name="Barry K."/>
            <person name="Henrissat B."/>
            <person name="Grigoriev I.V."/>
            <person name="Herr J.R."/>
            <person name="Aime M.C."/>
        </authorList>
    </citation>
    <scope>NUCLEOTIDE SEQUENCE</scope>
    <source>
        <strain evidence="4">MCA 3950</strain>
    </source>
</reference>
<sequence length="701" mass="79882">MNNDRERVILHEWPRDPDGPTVREPPPQGVRTPNNMPWGHTLDDFYWIRPFPGVKSKVIWTRSMLDEFGENFGEQPGVPQVEPRRLRPWPLLKVPNDDALFGLVDETCNRDHSLKPRRFHAVKSTGLLCKRLFSMDTHPLAVFESTEEKIEWSAEPALMNDDAPPGTEESILEGAVKSQDRLVEDDGKDDESAMAEVFVQADDNITGGFVLESSIEGETGDRQNCTEIDVPEIIVEERCEDRHDVVTEDDTKKDESEGSKVIVETHDDLTPAERQAMESFMTTDYETVQKLEERIPEEYFPDILLVNDPSGFTMSDVPFLSRPSRMLPVRYKRVWPKLKRDGEPATLFNNDLHCSSAFHWTLTQAERYAASECRRIATLDLSGAPLLGKGGHSAVRKAGIRLPVPLTTQTGDPHVSVAAKLAFSLSEDRELLENEGRIYDAFPDHLQESYCGYNLVASMDHPVPVGACVPKFFGYYVPVQEEEEASRRQEALNRIKKEVERRREREAKREAKKIGVDEAVESTDAYVKSAEEEDDYSGEDDDDSFSDHSPLRVEEIRSPILLLEECGTPIEPEEFSEDERSECFSLVLRLHHAGFVQNSLYPRNILRQPGPLSVRPSERSLKTPSFRIIDFGRGEFVPLFVEKFLETVWSRLGPPMVLTREEIERVKEMSEIGKEEAVRWYINGTGSELRKAAKILYIKDY</sequence>
<dbReference type="OrthoDB" id="5327923at2759"/>
<dbReference type="AlphaFoldDB" id="A0A9P7VKE1"/>
<evidence type="ECO:0000313" key="5">
    <source>
        <dbReference type="Proteomes" id="UP000812287"/>
    </source>
</evidence>
<evidence type="ECO:0000313" key="4">
    <source>
        <dbReference type="EMBL" id="KAG7442741.1"/>
    </source>
</evidence>
<dbReference type="GO" id="GO:0005524">
    <property type="term" value="F:ATP binding"/>
    <property type="evidence" value="ECO:0007669"/>
    <property type="project" value="UniProtKB-UniRule"/>
</dbReference>